<dbReference type="EMBL" id="JAMSHJ010000002">
    <property type="protein sequence ID" value="KAI5439719.1"/>
    <property type="molecule type" value="Genomic_DNA"/>
</dbReference>
<gene>
    <name evidence="1" type="ORF">KIW84_025189</name>
</gene>
<keyword evidence="2" id="KW-1185">Reference proteome</keyword>
<organism evidence="1 2">
    <name type="scientific">Pisum sativum</name>
    <name type="common">Garden pea</name>
    <name type="synonym">Lathyrus oleraceus</name>
    <dbReference type="NCBI Taxonomy" id="3888"/>
    <lineage>
        <taxon>Eukaryota</taxon>
        <taxon>Viridiplantae</taxon>
        <taxon>Streptophyta</taxon>
        <taxon>Embryophyta</taxon>
        <taxon>Tracheophyta</taxon>
        <taxon>Spermatophyta</taxon>
        <taxon>Magnoliopsida</taxon>
        <taxon>eudicotyledons</taxon>
        <taxon>Gunneridae</taxon>
        <taxon>Pentapetalae</taxon>
        <taxon>rosids</taxon>
        <taxon>fabids</taxon>
        <taxon>Fabales</taxon>
        <taxon>Fabaceae</taxon>
        <taxon>Papilionoideae</taxon>
        <taxon>50 kb inversion clade</taxon>
        <taxon>NPAAA clade</taxon>
        <taxon>Hologalegina</taxon>
        <taxon>IRL clade</taxon>
        <taxon>Fabeae</taxon>
        <taxon>Lathyrus</taxon>
    </lineage>
</organism>
<accession>A0A9D5BDE2</accession>
<evidence type="ECO:0000313" key="2">
    <source>
        <dbReference type="Proteomes" id="UP001058974"/>
    </source>
</evidence>
<proteinExistence type="predicted"/>
<reference evidence="1 2" key="1">
    <citation type="journal article" date="2022" name="Nat. Genet.">
        <title>Improved pea reference genome and pan-genome highlight genomic features and evolutionary characteristics.</title>
        <authorList>
            <person name="Yang T."/>
            <person name="Liu R."/>
            <person name="Luo Y."/>
            <person name="Hu S."/>
            <person name="Wang D."/>
            <person name="Wang C."/>
            <person name="Pandey M.K."/>
            <person name="Ge S."/>
            <person name="Xu Q."/>
            <person name="Li N."/>
            <person name="Li G."/>
            <person name="Huang Y."/>
            <person name="Saxena R.K."/>
            <person name="Ji Y."/>
            <person name="Li M."/>
            <person name="Yan X."/>
            <person name="He Y."/>
            <person name="Liu Y."/>
            <person name="Wang X."/>
            <person name="Xiang C."/>
            <person name="Varshney R.K."/>
            <person name="Ding H."/>
            <person name="Gao S."/>
            <person name="Zong X."/>
        </authorList>
    </citation>
    <scope>NUCLEOTIDE SEQUENCE [LARGE SCALE GENOMIC DNA]</scope>
    <source>
        <strain evidence="1 2">cv. Zhongwan 6</strain>
    </source>
</reference>
<dbReference type="Proteomes" id="UP001058974">
    <property type="component" value="Chromosome 2"/>
</dbReference>
<protein>
    <submittedName>
        <fullName evidence="1">Uncharacterized protein</fullName>
    </submittedName>
</protein>
<name>A0A9D5BDE2_PEA</name>
<comment type="caution">
    <text evidence="1">The sequence shown here is derived from an EMBL/GenBank/DDBJ whole genome shotgun (WGS) entry which is preliminary data.</text>
</comment>
<evidence type="ECO:0000313" key="1">
    <source>
        <dbReference type="EMBL" id="KAI5439719.1"/>
    </source>
</evidence>
<dbReference type="Gramene" id="Psat02G0518900-T1">
    <property type="protein sequence ID" value="KAI5439719.1"/>
    <property type="gene ID" value="KIW84_025189"/>
</dbReference>
<dbReference type="AlphaFoldDB" id="A0A9D5BDE2"/>
<sequence length="149" mass="16260">MFNGVFHHGGEFVRLNGGDTICMGDVSNIVSGQLIDKWSMVNNHKLIRNNDDAYDFAAYVCLTEVDGEMFVEHDVTSIKVIVKSSRCVNEMVELDGCDDEGLEGFNDNEDESTTAIADGFDGIDVSLSINEGTIIVGLLTGSEKKEMGR</sequence>